<dbReference type="Proteomes" id="UP000001497">
    <property type="component" value="Chromosome"/>
</dbReference>
<dbReference type="CAZy" id="GH16">
    <property type="family name" value="Glycoside Hydrolase Family 16"/>
</dbReference>
<dbReference type="STRING" id="59374.FSU_1493"/>
<dbReference type="EMBL" id="CP001792">
    <property type="protein sequence ID" value="ACX74648.1"/>
    <property type="molecule type" value="Genomic_DNA"/>
</dbReference>
<comment type="similarity">
    <text evidence="1">Belongs to the glycosyl hydrolase 16 family.</text>
</comment>
<keyword evidence="2 7" id="KW-0378">Hydrolase</keyword>
<dbReference type="InterPro" id="IPR000757">
    <property type="entry name" value="Beta-glucanase-like"/>
</dbReference>
<keyword evidence="9" id="KW-1185">Reference proteome</keyword>
<evidence type="ECO:0000313" key="7">
    <source>
        <dbReference type="EMBL" id="ADL26685.1"/>
    </source>
</evidence>
<dbReference type="Proteomes" id="UP000000517">
    <property type="component" value="Chromosome"/>
</dbReference>
<dbReference type="HOGENOM" id="CLU_796320_0_0_0"/>
<evidence type="ECO:0000313" key="6">
    <source>
        <dbReference type="EMBL" id="ACX74648.1"/>
    </source>
</evidence>
<evidence type="ECO:0000256" key="4">
    <source>
        <dbReference type="SAM" id="SignalP"/>
    </source>
</evidence>
<dbReference type="EC" id="3.2.1.73" evidence="6"/>
<dbReference type="OrthoDB" id="9809583at2"/>
<dbReference type="GO" id="GO:0005975">
    <property type="term" value="P:carbohydrate metabolic process"/>
    <property type="evidence" value="ECO:0007669"/>
    <property type="project" value="InterPro"/>
</dbReference>
<keyword evidence="3 7" id="KW-0326">Glycosidase</keyword>
<evidence type="ECO:0000256" key="3">
    <source>
        <dbReference type="ARBA" id="ARBA00023295"/>
    </source>
</evidence>
<dbReference type="PROSITE" id="PS01034">
    <property type="entry name" value="GH16_1"/>
    <property type="match status" value="1"/>
</dbReference>
<dbReference type="KEGG" id="fsc:FSU_1493"/>
<dbReference type="InterPro" id="IPR013320">
    <property type="entry name" value="ConA-like_dom_sf"/>
</dbReference>
<dbReference type="PATRIC" id="fig|59374.8.peg.1440"/>
<dbReference type="Gene3D" id="2.60.120.200">
    <property type="match status" value="2"/>
</dbReference>
<sequence length="348" mass="38399">MKKILIPMAAMAFFAACSDMNENIIPAAPGQAAGASSSSDATPVAELSSSDASVLPTDLSSSSVEVLPGVSSSSVEALPAASSSSNGAAQFTYAVPKLTALDPTKEYSFYGAELTGRDQFKYGRFEARMKMAAISGSVSSMFVYYDDSWEKGEKPWNEIDIEVLGKAADKWQSNIITREGDPSIKANTSSESKPLHDFGFDATQDFHLYAIVWTPEYVSWEIDSVEVRRDPIGLSRGSHADADQVAFLTEEQSLRFNLWASKSAAWTGKWDGGIGLPVEQQIDYVRVYSYDEATKGFTMLWQDDFNGEDIDYDHWDRGNWEMERVNLRPDNVIVENGVCRLILDYEAN</sequence>
<reference evidence="8" key="2">
    <citation type="submission" date="2010-08" db="EMBL/GenBank/DDBJ databases">
        <title>Complete sequence of Fibrobacter succinogenes subsp. succinogenes S85.</title>
        <authorList>
            <person name="Durkin A.S."/>
            <person name="Nelson K.E."/>
            <person name="Morrison M."/>
            <person name="Forsberg C.W."/>
            <person name="Wilson D.B."/>
            <person name="Russell J.B."/>
            <person name="Cann I.K.O."/>
            <person name="Mackie R.I."/>
            <person name="White B.A."/>
        </authorList>
    </citation>
    <scope>NUCLEOTIDE SEQUENCE [LARGE SCALE GENOMIC DNA]</scope>
    <source>
        <strain evidence="8">ATCC 19169 / S85</strain>
    </source>
</reference>
<accession>C9RPI4</accession>
<dbReference type="PROSITE" id="PS51257">
    <property type="entry name" value="PROKAR_LIPOPROTEIN"/>
    <property type="match status" value="1"/>
</dbReference>
<organism evidence="7 8">
    <name type="scientific">Fibrobacter succinogenes (strain ATCC 19169 / S85)</name>
    <dbReference type="NCBI Taxonomy" id="59374"/>
    <lineage>
        <taxon>Bacteria</taxon>
        <taxon>Pseudomonadati</taxon>
        <taxon>Fibrobacterota</taxon>
        <taxon>Fibrobacteria</taxon>
        <taxon>Fibrobacterales</taxon>
        <taxon>Fibrobacteraceae</taxon>
        <taxon>Fibrobacter</taxon>
    </lineage>
</organism>
<name>C9RPI4_FIBSS</name>
<evidence type="ECO:0000256" key="2">
    <source>
        <dbReference type="ARBA" id="ARBA00022801"/>
    </source>
</evidence>
<dbReference type="KEGG" id="fsu:Fisuc_1043"/>
<feature type="chain" id="PRO_5003000351" evidence="4">
    <location>
        <begin position="19"/>
        <end position="348"/>
    </location>
</feature>
<dbReference type="EMBL" id="CP002158">
    <property type="protein sequence ID" value="ADL26685.1"/>
    <property type="molecule type" value="Genomic_DNA"/>
</dbReference>
<dbReference type="EC" id="3.2.1.-" evidence="7"/>
<proteinExistence type="inferred from homology"/>
<dbReference type="SUPFAM" id="SSF49899">
    <property type="entry name" value="Concanavalin A-like lectins/glucanases"/>
    <property type="match status" value="2"/>
</dbReference>
<gene>
    <name evidence="6" type="ordered locus">Fisuc_1043</name>
    <name evidence="7" type="ordered locus">FSU_1493</name>
</gene>
<feature type="signal peptide" evidence="4">
    <location>
        <begin position="1"/>
        <end position="18"/>
    </location>
</feature>
<keyword evidence="4" id="KW-0732">Signal</keyword>
<dbReference type="RefSeq" id="WP_014545781.1">
    <property type="nucleotide sequence ID" value="NC_013410.1"/>
</dbReference>
<reference evidence="7" key="3">
    <citation type="submission" date="2010-08" db="EMBL/GenBank/DDBJ databases">
        <authorList>
            <person name="Durkin A.S."/>
            <person name="Nelson K.E."/>
            <person name="Morrison M."/>
            <person name="Forsberg C.W."/>
            <person name="Wilson D.B."/>
            <person name="Russell J.B."/>
            <person name="Cann I.K.O."/>
            <person name="Mackie R.I."/>
            <person name="White B.A."/>
        </authorList>
    </citation>
    <scope>NUCLEOTIDE SEQUENCE</scope>
    <source>
        <strain evidence="7">S85</strain>
    </source>
</reference>
<dbReference type="PANTHER" id="PTHR10963">
    <property type="entry name" value="GLYCOSYL HYDROLASE-RELATED"/>
    <property type="match status" value="1"/>
</dbReference>
<dbReference type="Pfam" id="PF00722">
    <property type="entry name" value="Glyco_hydro_16"/>
    <property type="match status" value="1"/>
</dbReference>
<dbReference type="AlphaFoldDB" id="C9RPI4"/>
<evidence type="ECO:0000313" key="9">
    <source>
        <dbReference type="Proteomes" id="UP000001497"/>
    </source>
</evidence>
<evidence type="ECO:0000259" key="5">
    <source>
        <dbReference type="PROSITE" id="PS51762"/>
    </source>
</evidence>
<dbReference type="GO" id="GO:0042972">
    <property type="term" value="F:licheninase activity"/>
    <property type="evidence" value="ECO:0007669"/>
    <property type="project" value="UniProtKB-EC"/>
</dbReference>
<reference evidence="6 9" key="1">
    <citation type="submission" date="2009-10" db="EMBL/GenBank/DDBJ databases">
        <title>Complete sequence of Fibrobacter succinogenes subsp. succinogenes S85.</title>
        <authorList>
            <consortium name="US DOE Joint Genome Institute"/>
            <person name="Lucas S."/>
            <person name="Copeland A."/>
            <person name="Lapidus A."/>
            <person name="Glavina del Rio T."/>
            <person name="Tice H."/>
            <person name="Bruce D."/>
            <person name="Goodwin L."/>
            <person name="Pitluck S."/>
            <person name="Chertkov O."/>
            <person name="Detter J.C."/>
            <person name="Han C."/>
            <person name="Tapia R."/>
            <person name="Larimer F."/>
            <person name="Land M."/>
            <person name="Hauser L."/>
            <person name="Kyrpides N."/>
            <person name="Mikhailova N."/>
            <person name="Weimer P.J."/>
            <person name="Stevenson D.M."/>
            <person name="Boyum J."/>
            <person name="Brumm P.I."/>
            <person name="Mead D."/>
        </authorList>
    </citation>
    <scope>NUCLEOTIDE SEQUENCE [LARGE SCALE GENOMIC DNA]</scope>
    <source>
        <strain evidence="9">ATCC 19169 / S85</strain>
        <strain evidence="6">S85</strain>
    </source>
</reference>
<evidence type="ECO:0000256" key="1">
    <source>
        <dbReference type="ARBA" id="ARBA00006865"/>
    </source>
</evidence>
<dbReference type="InterPro" id="IPR050546">
    <property type="entry name" value="Glycosyl_Hydrlase_16"/>
</dbReference>
<dbReference type="PROSITE" id="PS51762">
    <property type="entry name" value="GH16_2"/>
    <property type="match status" value="1"/>
</dbReference>
<dbReference type="PANTHER" id="PTHR10963:SF60">
    <property type="entry name" value="GRAM-NEGATIVE BACTERIA-BINDING PROTEIN 1-RELATED"/>
    <property type="match status" value="1"/>
</dbReference>
<feature type="domain" description="GH16" evidence="5">
    <location>
        <begin position="18"/>
        <end position="293"/>
    </location>
</feature>
<evidence type="ECO:0000313" key="8">
    <source>
        <dbReference type="Proteomes" id="UP000000517"/>
    </source>
</evidence>
<protein>
    <submittedName>
        <fullName evidence="7">Glycosyl hydrolase, family 16</fullName>
        <ecNumber evidence="7">3.2.1.-</ecNumber>
    </submittedName>
    <submittedName>
        <fullName evidence="6">Licheninase</fullName>
        <ecNumber evidence="6">3.2.1.73</ecNumber>
    </submittedName>
</protein>
<dbReference type="eggNOG" id="COG2273">
    <property type="taxonomic scope" value="Bacteria"/>
</dbReference>
<dbReference type="InterPro" id="IPR008263">
    <property type="entry name" value="GH16_AS"/>
</dbReference>